<gene>
    <name evidence="9 10" type="primary">kdpA</name>
    <name evidence="10" type="ORF">EPA93_22095</name>
</gene>
<dbReference type="GO" id="GO:0005886">
    <property type="term" value="C:plasma membrane"/>
    <property type="evidence" value="ECO:0007669"/>
    <property type="project" value="UniProtKB-SubCell"/>
</dbReference>
<keyword evidence="1 9" id="KW-0813">Transport</keyword>
<dbReference type="OrthoDB" id="102580at2"/>
<comment type="subunit">
    <text evidence="9">The system is composed of three essential subunits: KdpA, KdpB and KdpC.</text>
</comment>
<evidence type="ECO:0000256" key="3">
    <source>
        <dbReference type="ARBA" id="ARBA00022538"/>
    </source>
</evidence>
<keyword evidence="5 9" id="KW-0630">Potassium</keyword>
<dbReference type="GO" id="GO:0008556">
    <property type="term" value="F:P-type potassium transmembrane transporter activity"/>
    <property type="evidence" value="ECO:0007669"/>
    <property type="project" value="InterPro"/>
</dbReference>
<keyword evidence="4 9" id="KW-0812">Transmembrane</keyword>
<dbReference type="AlphaFoldDB" id="A0A4P6JSK7"/>
<dbReference type="PANTHER" id="PTHR30607">
    <property type="entry name" value="POTASSIUM-TRANSPORTING ATPASE A CHAIN"/>
    <property type="match status" value="1"/>
</dbReference>
<dbReference type="RefSeq" id="WP_129889591.1">
    <property type="nucleotide sequence ID" value="NZ_CP035758.1"/>
</dbReference>
<keyword evidence="3 9" id="KW-0633">Potassium transport</keyword>
<evidence type="ECO:0000256" key="8">
    <source>
        <dbReference type="ARBA" id="ARBA00023136"/>
    </source>
</evidence>
<reference evidence="10 11" key="1">
    <citation type="submission" date="2019-01" db="EMBL/GenBank/DDBJ databases">
        <title>Ktedonosporobacter rubrisoli SCAWS-G2.</title>
        <authorList>
            <person name="Huang Y."/>
            <person name="Yan B."/>
        </authorList>
    </citation>
    <scope>NUCLEOTIDE SEQUENCE [LARGE SCALE GENOMIC DNA]</scope>
    <source>
        <strain evidence="10 11">SCAWS-G2</strain>
    </source>
</reference>
<evidence type="ECO:0000256" key="9">
    <source>
        <dbReference type="HAMAP-Rule" id="MF_00275"/>
    </source>
</evidence>
<comment type="function">
    <text evidence="9">Part of the high-affinity ATP-driven potassium transport (or Kdp) system, which catalyzes the hydrolysis of ATP coupled with the electrogenic transport of potassium into the cytoplasm. This subunit binds the extracellular potassium ions and delivers the ions to the membrane domain of KdpB through an intramembrane tunnel.</text>
</comment>
<evidence type="ECO:0000256" key="5">
    <source>
        <dbReference type="ARBA" id="ARBA00022958"/>
    </source>
</evidence>
<evidence type="ECO:0000256" key="7">
    <source>
        <dbReference type="ARBA" id="ARBA00023065"/>
    </source>
</evidence>
<feature type="transmembrane region" description="Helical" evidence="9">
    <location>
        <begin position="377"/>
        <end position="402"/>
    </location>
</feature>
<dbReference type="HAMAP" id="MF_00275">
    <property type="entry name" value="KdpA"/>
    <property type="match status" value="1"/>
</dbReference>
<dbReference type="Proteomes" id="UP000290365">
    <property type="component" value="Chromosome"/>
</dbReference>
<organism evidence="10 11">
    <name type="scientific">Ktedonosporobacter rubrisoli</name>
    <dbReference type="NCBI Taxonomy" id="2509675"/>
    <lineage>
        <taxon>Bacteria</taxon>
        <taxon>Bacillati</taxon>
        <taxon>Chloroflexota</taxon>
        <taxon>Ktedonobacteria</taxon>
        <taxon>Ktedonobacterales</taxon>
        <taxon>Ktedonosporobacteraceae</taxon>
        <taxon>Ktedonosporobacter</taxon>
    </lineage>
</organism>
<dbReference type="EMBL" id="CP035758">
    <property type="protein sequence ID" value="QBD78538.1"/>
    <property type="molecule type" value="Genomic_DNA"/>
</dbReference>
<dbReference type="PIRSF" id="PIRSF001294">
    <property type="entry name" value="K_ATPaseA"/>
    <property type="match status" value="1"/>
</dbReference>
<feature type="transmembrane region" description="Helical" evidence="9">
    <location>
        <begin position="255"/>
        <end position="276"/>
    </location>
</feature>
<evidence type="ECO:0000313" key="11">
    <source>
        <dbReference type="Proteomes" id="UP000290365"/>
    </source>
</evidence>
<feature type="transmembrane region" description="Helical" evidence="9">
    <location>
        <begin position="423"/>
        <end position="443"/>
    </location>
</feature>
<name>A0A4P6JSK7_KTERU</name>
<evidence type="ECO:0000256" key="4">
    <source>
        <dbReference type="ARBA" id="ARBA00022692"/>
    </source>
</evidence>
<dbReference type="InterPro" id="IPR004623">
    <property type="entry name" value="KdpA"/>
</dbReference>
<evidence type="ECO:0000256" key="1">
    <source>
        <dbReference type="ARBA" id="ARBA00022448"/>
    </source>
</evidence>
<feature type="transmembrane region" description="Helical" evidence="9">
    <location>
        <begin position="534"/>
        <end position="560"/>
    </location>
</feature>
<protein>
    <recommendedName>
        <fullName evidence="9">Potassium-transporting ATPase potassium-binding subunit</fullName>
    </recommendedName>
    <alternativeName>
        <fullName evidence="9">ATP phosphohydrolase [potassium-transporting] A chain</fullName>
    </alternativeName>
    <alternativeName>
        <fullName evidence="9">Potassium-binding and translocating subunit A</fullName>
    </alternativeName>
    <alternativeName>
        <fullName evidence="9">Potassium-translocating ATPase A chain</fullName>
    </alternativeName>
</protein>
<feature type="transmembrane region" description="Helical" evidence="9">
    <location>
        <begin position="288"/>
        <end position="307"/>
    </location>
</feature>
<feature type="transmembrane region" description="Helical" evidence="9">
    <location>
        <begin position="179"/>
        <end position="200"/>
    </location>
</feature>
<dbReference type="Pfam" id="PF03814">
    <property type="entry name" value="KdpA"/>
    <property type="match status" value="1"/>
</dbReference>
<proteinExistence type="inferred from homology"/>
<keyword evidence="8 9" id="KW-0472">Membrane</keyword>
<dbReference type="GO" id="GO:0030955">
    <property type="term" value="F:potassium ion binding"/>
    <property type="evidence" value="ECO:0007669"/>
    <property type="project" value="UniProtKB-UniRule"/>
</dbReference>
<feature type="transmembrane region" description="Helical" evidence="9">
    <location>
        <begin position="6"/>
        <end position="33"/>
    </location>
</feature>
<evidence type="ECO:0000256" key="2">
    <source>
        <dbReference type="ARBA" id="ARBA00022475"/>
    </source>
</evidence>
<keyword evidence="2 9" id="KW-1003">Cell membrane</keyword>
<comment type="subcellular location">
    <subcellularLocation>
        <location evidence="9">Cell membrane</location>
        <topology evidence="9">Multi-pass membrane protein</topology>
    </subcellularLocation>
</comment>
<feature type="transmembrane region" description="Helical" evidence="9">
    <location>
        <begin position="66"/>
        <end position="85"/>
    </location>
</feature>
<comment type="similarity">
    <text evidence="9">Belongs to the KdpA family.</text>
</comment>
<keyword evidence="6 9" id="KW-1133">Transmembrane helix</keyword>
<dbReference type="KEGG" id="kbs:EPA93_22095"/>
<evidence type="ECO:0000256" key="6">
    <source>
        <dbReference type="ARBA" id="ARBA00022989"/>
    </source>
</evidence>
<evidence type="ECO:0000313" key="10">
    <source>
        <dbReference type="EMBL" id="QBD78538.1"/>
    </source>
</evidence>
<keyword evidence="11" id="KW-1185">Reference proteome</keyword>
<feature type="transmembrane region" description="Helical" evidence="9">
    <location>
        <begin position="493"/>
        <end position="514"/>
    </location>
</feature>
<keyword evidence="7 9" id="KW-0406">Ion transport</keyword>
<feature type="transmembrane region" description="Helical" evidence="9">
    <location>
        <begin position="136"/>
        <end position="158"/>
    </location>
</feature>
<dbReference type="NCBIfam" id="TIGR00680">
    <property type="entry name" value="kdpA"/>
    <property type="match status" value="1"/>
</dbReference>
<sequence length="565" mass="60319">MSLTAIALYTLFLLIILVLVKPLGGYLACVFAGQKTWLDPALRPVERGIYALCRIDAEHEMTAKEYAISFVFFSLAGTLLLYALLRLQQFLPFYDSAHQVTPLTPDLAMNTAISFATTTTWQAYAGETTMSYTSQLVGLVAQNFLAGAAGLAVGIAFIRGFARQHTRTLGNFWVDLVRGLLWVLLPASILVSLVLVWQGVPMNFNPDTRVYPLEGGMQIIAQGPVAALESIKNLGTNGGRFFNVNGAHPYENPTWFSNLVEMLSIAVIPAALTNTFGRMVGKPRQGWLLLWVMIFLFILALGLGTWAEQSGNPKLATVIGTSQPNMEGKEVRFGVSGSILTAVTTSNGATGSTNSAHDSYTPLGGTVPLVNMLLGEMVFGGLGTGIYSILMIALLGLFLTGLMIGRTPEYLGKRIEPPEMKLLAIYTLIGPFGILVLTAVAIATGPGLAGLTTNSGSHGLTEVLYAYTSSFANNGQAFAGLSANSLFYNSTTAIAMLLGRFGLAIPALAFAGLFAQQTSRPMTQGKLKTDSPLFASVIIATTLIVVALTYLPVMALGPIIEHLLL</sequence>
<accession>A0A4P6JSK7</accession>
<dbReference type="PANTHER" id="PTHR30607:SF2">
    <property type="entry name" value="POTASSIUM-TRANSPORTING ATPASE POTASSIUM-BINDING SUBUNIT"/>
    <property type="match status" value="1"/>
</dbReference>